<keyword evidence="1" id="KW-0489">Methyltransferase</keyword>
<accession>A0ABV3LCM8</accession>
<dbReference type="InterPro" id="IPR029063">
    <property type="entry name" value="SAM-dependent_MTases_sf"/>
</dbReference>
<reference evidence="1 2" key="1">
    <citation type="submission" date="2024-06" db="EMBL/GenBank/DDBJ databases">
        <title>The Natural Products Discovery Center: Release of the First 8490 Sequenced Strains for Exploring Actinobacteria Biosynthetic Diversity.</title>
        <authorList>
            <person name="Kalkreuter E."/>
            <person name="Kautsar S.A."/>
            <person name="Yang D."/>
            <person name="Bader C.D."/>
            <person name="Teijaro C.N."/>
            <person name="Fluegel L."/>
            <person name="Davis C.M."/>
            <person name="Simpson J.R."/>
            <person name="Lauterbach L."/>
            <person name="Steele A.D."/>
            <person name="Gui C."/>
            <person name="Meng S."/>
            <person name="Li G."/>
            <person name="Viehrig K."/>
            <person name="Ye F."/>
            <person name="Su P."/>
            <person name="Kiefer A.F."/>
            <person name="Nichols A."/>
            <person name="Cepeda A.J."/>
            <person name="Yan W."/>
            <person name="Fan B."/>
            <person name="Jiang Y."/>
            <person name="Adhikari A."/>
            <person name="Zheng C.-J."/>
            <person name="Schuster L."/>
            <person name="Cowan T.M."/>
            <person name="Smanski M.J."/>
            <person name="Chevrette M.G."/>
            <person name="De Carvalho L.P.S."/>
            <person name="Shen B."/>
        </authorList>
    </citation>
    <scope>NUCLEOTIDE SEQUENCE [LARGE SCALE GENOMIC DNA]</scope>
    <source>
        <strain evidence="1 2">NPDC077434</strain>
    </source>
</reference>
<keyword evidence="2" id="KW-1185">Reference proteome</keyword>
<sequence>MGCGTRDLLIRLAEVFPTVIGIEPHPETASHAIRRFTESRVRVDERQFGAEPPYGYDLIVFVASLHHMPPRIALQDARAALRPGGRVVIVGLARETPRDAMRSWLSFLWNSVVGLLRHPSRATEPPMRMQAPITDARESFDEIRAIAAEILPGTRMRRRLFWRYTASWTAPR</sequence>
<dbReference type="CDD" id="cd02440">
    <property type="entry name" value="AdoMet_MTases"/>
    <property type="match status" value="1"/>
</dbReference>
<dbReference type="EMBL" id="JBFBMH010000001">
    <property type="protein sequence ID" value="MEW1973669.1"/>
    <property type="molecule type" value="Genomic_DNA"/>
</dbReference>
<organism evidence="1 2">
    <name type="scientific">Microbacterium profundi</name>
    <dbReference type="NCBI Taxonomy" id="450380"/>
    <lineage>
        <taxon>Bacteria</taxon>
        <taxon>Bacillati</taxon>
        <taxon>Actinomycetota</taxon>
        <taxon>Actinomycetes</taxon>
        <taxon>Micrococcales</taxon>
        <taxon>Microbacteriaceae</taxon>
        <taxon>Microbacterium</taxon>
    </lineage>
</organism>
<dbReference type="GO" id="GO:0032259">
    <property type="term" value="P:methylation"/>
    <property type="evidence" value="ECO:0007669"/>
    <property type="project" value="UniProtKB-KW"/>
</dbReference>
<proteinExistence type="predicted"/>
<dbReference type="GO" id="GO:0008168">
    <property type="term" value="F:methyltransferase activity"/>
    <property type="evidence" value="ECO:0007669"/>
    <property type="project" value="UniProtKB-KW"/>
</dbReference>
<name>A0ABV3LCM8_9MICO</name>
<dbReference type="PANTHER" id="PTHR43861">
    <property type="entry name" value="TRANS-ACONITATE 2-METHYLTRANSFERASE-RELATED"/>
    <property type="match status" value="1"/>
</dbReference>
<protein>
    <submittedName>
        <fullName evidence="1">Class I SAM-dependent methyltransferase</fullName>
        <ecNumber evidence="1">2.1.-.-</ecNumber>
    </submittedName>
</protein>
<dbReference type="Proteomes" id="UP001553715">
    <property type="component" value="Unassembled WGS sequence"/>
</dbReference>
<gene>
    <name evidence="1" type="ORF">AB0301_01110</name>
</gene>
<comment type="caution">
    <text evidence="1">The sequence shown here is derived from an EMBL/GenBank/DDBJ whole genome shotgun (WGS) entry which is preliminary data.</text>
</comment>
<evidence type="ECO:0000313" key="2">
    <source>
        <dbReference type="Proteomes" id="UP001553715"/>
    </source>
</evidence>
<evidence type="ECO:0000313" key="1">
    <source>
        <dbReference type="EMBL" id="MEW1973669.1"/>
    </source>
</evidence>
<keyword evidence="1" id="KW-0808">Transferase</keyword>
<dbReference type="EC" id="2.1.-.-" evidence="1"/>
<dbReference type="RefSeq" id="WP_366232131.1">
    <property type="nucleotide sequence ID" value="NZ_JBFBMH010000001.1"/>
</dbReference>
<dbReference type="Pfam" id="PF13489">
    <property type="entry name" value="Methyltransf_23"/>
    <property type="match status" value="1"/>
</dbReference>
<dbReference type="SUPFAM" id="SSF53335">
    <property type="entry name" value="S-adenosyl-L-methionine-dependent methyltransferases"/>
    <property type="match status" value="1"/>
</dbReference>
<dbReference type="Gene3D" id="3.40.50.150">
    <property type="entry name" value="Vaccinia Virus protein VP39"/>
    <property type="match status" value="1"/>
</dbReference>